<evidence type="ECO:0000313" key="1">
    <source>
        <dbReference type="EMBL" id="RAL22418.1"/>
    </source>
</evidence>
<gene>
    <name evidence="1" type="ORF">DL240_11260</name>
</gene>
<keyword evidence="2" id="KW-1185">Reference proteome</keyword>
<dbReference type="OrthoDB" id="5505386at2"/>
<dbReference type="EMBL" id="QHKO01000004">
    <property type="protein sequence ID" value="RAL22418.1"/>
    <property type="molecule type" value="Genomic_DNA"/>
</dbReference>
<sequence>MGSPTITTTSPPACQGYEFCESDDGVCRPYAECLTTCSFNCVISDDGCSGGLNPTACNIRPLGCLDSRGVDQACHNAATALASCEEDAGCSEIADDDAANSCTESSCCTELQAVY</sequence>
<reference evidence="1 2" key="1">
    <citation type="submission" date="2018-05" db="EMBL/GenBank/DDBJ databases">
        <title>Lujinxingia marina gen. nov. sp. nov., a new facultative anaerobic member of the class Deltaproteobacteria, and proposal of Lujinxingaceae fam. nov.</title>
        <authorList>
            <person name="Li C.-M."/>
        </authorList>
    </citation>
    <scope>NUCLEOTIDE SEQUENCE [LARGE SCALE GENOMIC DNA]</scope>
    <source>
        <strain evidence="1 2">B210</strain>
    </source>
</reference>
<proteinExistence type="predicted"/>
<name>A0A328C785_9DELT</name>
<accession>A0A328C785</accession>
<organism evidence="1 2">
    <name type="scientific">Lujinxingia litoralis</name>
    <dbReference type="NCBI Taxonomy" id="2211119"/>
    <lineage>
        <taxon>Bacteria</taxon>
        <taxon>Deltaproteobacteria</taxon>
        <taxon>Bradymonadales</taxon>
        <taxon>Lujinxingiaceae</taxon>
        <taxon>Lujinxingia</taxon>
    </lineage>
</organism>
<evidence type="ECO:0000313" key="2">
    <source>
        <dbReference type="Proteomes" id="UP000249169"/>
    </source>
</evidence>
<comment type="caution">
    <text evidence="1">The sequence shown here is derived from an EMBL/GenBank/DDBJ whole genome shotgun (WGS) entry which is preliminary data.</text>
</comment>
<dbReference type="AlphaFoldDB" id="A0A328C785"/>
<protein>
    <submittedName>
        <fullName evidence="1">Uncharacterized protein</fullName>
    </submittedName>
</protein>
<dbReference type="RefSeq" id="WP_111729990.1">
    <property type="nucleotide sequence ID" value="NZ_QHKO01000004.1"/>
</dbReference>
<dbReference type="Proteomes" id="UP000249169">
    <property type="component" value="Unassembled WGS sequence"/>
</dbReference>